<evidence type="ECO:0000313" key="1">
    <source>
        <dbReference type="EMBL" id="CAH1390431.1"/>
    </source>
</evidence>
<protein>
    <submittedName>
        <fullName evidence="1">Uncharacterized protein</fullName>
    </submittedName>
</protein>
<dbReference type="EMBL" id="OV725077">
    <property type="protein sequence ID" value="CAH1390431.1"/>
    <property type="molecule type" value="Genomic_DNA"/>
</dbReference>
<gene>
    <name evidence="1" type="ORF">NEZAVI_LOCUS1637</name>
</gene>
<dbReference type="Proteomes" id="UP001152798">
    <property type="component" value="Chromosome 1"/>
</dbReference>
<dbReference type="AlphaFoldDB" id="A0A9P0E2C1"/>
<reference evidence="1" key="1">
    <citation type="submission" date="2022-01" db="EMBL/GenBank/DDBJ databases">
        <authorList>
            <person name="King R."/>
        </authorList>
    </citation>
    <scope>NUCLEOTIDE SEQUENCE</scope>
</reference>
<proteinExistence type="predicted"/>
<name>A0A9P0E2C1_NEZVI</name>
<sequence length="74" mass="8606">MKNIQTEILTSLIPFPVEKQRNGQSFTEHFLLKRSPWLECPPTIPPLPFIYHHPLHISPLPLESLLRSLDLPIE</sequence>
<keyword evidence="2" id="KW-1185">Reference proteome</keyword>
<organism evidence="1 2">
    <name type="scientific">Nezara viridula</name>
    <name type="common">Southern green stink bug</name>
    <name type="synonym">Cimex viridulus</name>
    <dbReference type="NCBI Taxonomy" id="85310"/>
    <lineage>
        <taxon>Eukaryota</taxon>
        <taxon>Metazoa</taxon>
        <taxon>Ecdysozoa</taxon>
        <taxon>Arthropoda</taxon>
        <taxon>Hexapoda</taxon>
        <taxon>Insecta</taxon>
        <taxon>Pterygota</taxon>
        <taxon>Neoptera</taxon>
        <taxon>Paraneoptera</taxon>
        <taxon>Hemiptera</taxon>
        <taxon>Heteroptera</taxon>
        <taxon>Panheteroptera</taxon>
        <taxon>Pentatomomorpha</taxon>
        <taxon>Pentatomoidea</taxon>
        <taxon>Pentatomidae</taxon>
        <taxon>Pentatominae</taxon>
        <taxon>Nezara</taxon>
    </lineage>
</organism>
<accession>A0A9P0E2C1</accession>
<evidence type="ECO:0000313" key="2">
    <source>
        <dbReference type="Proteomes" id="UP001152798"/>
    </source>
</evidence>